<feature type="transmembrane region" description="Helical" evidence="1">
    <location>
        <begin position="35"/>
        <end position="54"/>
    </location>
</feature>
<dbReference type="AlphaFoldDB" id="A0A381WT14"/>
<keyword evidence="1" id="KW-0812">Transmembrane</keyword>
<name>A0A381WT14_9ZZZZ</name>
<sequence length="230" mass="26394">MLKPRRKIIKKELKKDPYIEFLARAKNNLDKNQSMYQKILLGAVVVIIAIVALVNNHQDNKSISKELLGKAVITMANGDIDNARIQFEFVSDEYENNESGSLAKYYLARLHFSEKDYLAATSYLNEIRNADFPLNQFNISKFKMMALIAMENEDYDDAISYYERALSNADLEEQKHLISLDLADITLIIGDYNRSMELVQLVLDNAEPRSTNYTRAEELFGQIKYTQSAS</sequence>
<dbReference type="Gene3D" id="1.25.40.10">
    <property type="entry name" value="Tetratricopeptide repeat domain"/>
    <property type="match status" value="2"/>
</dbReference>
<organism evidence="2">
    <name type="scientific">marine metagenome</name>
    <dbReference type="NCBI Taxonomy" id="408172"/>
    <lineage>
        <taxon>unclassified sequences</taxon>
        <taxon>metagenomes</taxon>
        <taxon>ecological metagenomes</taxon>
    </lineage>
</organism>
<dbReference type="EMBL" id="UINC01012782">
    <property type="protein sequence ID" value="SVA55610.1"/>
    <property type="molecule type" value="Genomic_DNA"/>
</dbReference>
<dbReference type="InterPro" id="IPR011990">
    <property type="entry name" value="TPR-like_helical_dom_sf"/>
</dbReference>
<keyword evidence="1" id="KW-0472">Membrane</keyword>
<evidence type="ECO:0000313" key="2">
    <source>
        <dbReference type="EMBL" id="SVA55610.1"/>
    </source>
</evidence>
<reference evidence="2" key="1">
    <citation type="submission" date="2018-05" db="EMBL/GenBank/DDBJ databases">
        <authorList>
            <person name="Lanie J.A."/>
            <person name="Ng W.-L."/>
            <person name="Kazmierczak K.M."/>
            <person name="Andrzejewski T.M."/>
            <person name="Davidsen T.M."/>
            <person name="Wayne K.J."/>
            <person name="Tettelin H."/>
            <person name="Glass J.I."/>
            <person name="Rusch D."/>
            <person name="Podicherti R."/>
            <person name="Tsui H.-C.T."/>
            <person name="Winkler M.E."/>
        </authorList>
    </citation>
    <scope>NUCLEOTIDE SEQUENCE</scope>
</reference>
<protein>
    <submittedName>
        <fullName evidence="2">Uncharacterized protein</fullName>
    </submittedName>
</protein>
<evidence type="ECO:0000256" key="1">
    <source>
        <dbReference type="SAM" id="Phobius"/>
    </source>
</evidence>
<dbReference type="Pfam" id="PF13432">
    <property type="entry name" value="TPR_16"/>
    <property type="match status" value="1"/>
</dbReference>
<keyword evidence="1" id="KW-1133">Transmembrane helix</keyword>
<proteinExistence type="predicted"/>
<accession>A0A381WT14</accession>
<dbReference type="SUPFAM" id="SSF81901">
    <property type="entry name" value="HCP-like"/>
    <property type="match status" value="1"/>
</dbReference>
<gene>
    <name evidence="2" type="ORF">METZ01_LOCUS108464</name>
</gene>